<reference evidence="3" key="1">
    <citation type="journal article" date="2019" name="Int. J. Syst. Evol. Microbiol.">
        <title>The Global Catalogue of Microorganisms (GCM) 10K type strain sequencing project: providing services to taxonomists for standard genome sequencing and annotation.</title>
        <authorList>
            <consortium name="The Broad Institute Genomics Platform"/>
            <consortium name="The Broad Institute Genome Sequencing Center for Infectious Disease"/>
            <person name="Wu L."/>
            <person name="Ma J."/>
        </authorList>
    </citation>
    <scope>NUCLEOTIDE SEQUENCE [LARGE SCALE GENOMIC DNA]</scope>
    <source>
        <strain evidence="3">JCM 11136</strain>
    </source>
</reference>
<comment type="caution">
    <text evidence="2">The sequence shown here is derived from an EMBL/GenBank/DDBJ whole genome shotgun (WGS) entry which is preliminary data.</text>
</comment>
<dbReference type="PANTHER" id="PTHR21310">
    <property type="entry name" value="AMINOGLYCOSIDE PHOSPHOTRANSFERASE-RELATED-RELATED"/>
    <property type="match status" value="1"/>
</dbReference>
<dbReference type="PANTHER" id="PTHR21310:SF40">
    <property type="entry name" value="AMINOGLYCOSIDE PHOSPHOTRANSFERASE DOMAIN-CONTAINING PROTEIN-RELATED"/>
    <property type="match status" value="1"/>
</dbReference>
<dbReference type="InterPro" id="IPR051678">
    <property type="entry name" value="AGP_Transferase"/>
</dbReference>
<keyword evidence="3" id="KW-1185">Reference proteome</keyword>
<dbReference type="EMBL" id="BAAAHQ010000040">
    <property type="protein sequence ID" value="GAA0946689.1"/>
    <property type="molecule type" value="Genomic_DNA"/>
</dbReference>
<evidence type="ECO:0000313" key="3">
    <source>
        <dbReference type="Proteomes" id="UP001501578"/>
    </source>
</evidence>
<name>A0ABP4B8S3_9ACTN</name>
<dbReference type="InterPro" id="IPR011009">
    <property type="entry name" value="Kinase-like_dom_sf"/>
</dbReference>
<dbReference type="Gene3D" id="3.90.1200.10">
    <property type="match status" value="1"/>
</dbReference>
<sequence length="311" mass="34702">MASSNLLGRMRAVLDEAGKRLNVPAAGAELLRLHSNALFVLPGKKLVVRIATNPDALRRVAASVRVTQWLAERSFPCVVPAEVGGQPLVVHGHVVSFWQYVEAEPTPVPGAGEMGEILRRLHAQASPVGVDRLTDPLGSVARAVETACEAVSREHRDWLAHRIAALRRTWDELEFPHPPSLIHGDAHPNNLMRESSGRVILGDWDHVAVGPREWDLMQIHYMHRRFGRVSTAQLDEFAHAYGWDIREWSCLDLLVAIRELSGLSPYIRTASAKDFSWEELARRVDSLRKCDSAVRWSPPPAETARSQSTRL</sequence>
<gene>
    <name evidence="2" type="ORF">GCM10009560_62610</name>
</gene>
<evidence type="ECO:0000313" key="2">
    <source>
        <dbReference type="EMBL" id="GAA0946689.1"/>
    </source>
</evidence>
<dbReference type="InterPro" id="IPR002575">
    <property type="entry name" value="Aminoglycoside_PTrfase"/>
</dbReference>
<proteinExistence type="predicted"/>
<protein>
    <submittedName>
        <fullName evidence="2">Aminoglycoside phosphotransferase family protein</fullName>
    </submittedName>
</protein>
<dbReference type="Proteomes" id="UP001501578">
    <property type="component" value="Unassembled WGS sequence"/>
</dbReference>
<evidence type="ECO:0000259" key="1">
    <source>
        <dbReference type="Pfam" id="PF01636"/>
    </source>
</evidence>
<accession>A0ABP4B8S3</accession>
<dbReference type="Pfam" id="PF01636">
    <property type="entry name" value="APH"/>
    <property type="match status" value="1"/>
</dbReference>
<organism evidence="2 3">
    <name type="scientific">Nonomuraea longicatena</name>
    <dbReference type="NCBI Taxonomy" id="83682"/>
    <lineage>
        <taxon>Bacteria</taxon>
        <taxon>Bacillati</taxon>
        <taxon>Actinomycetota</taxon>
        <taxon>Actinomycetes</taxon>
        <taxon>Streptosporangiales</taxon>
        <taxon>Streptosporangiaceae</taxon>
        <taxon>Nonomuraea</taxon>
    </lineage>
</organism>
<feature type="domain" description="Aminoglycoside phosphotransferase" evidence="1">
    <location>
        <begin position="38"/>
        <end position="250"/>
    </location>
</feature>
<dbReference type="SUPFAM" id="SSF56112">
    <property type="entry name" value="Protein kinase-like (PK-like)"/>
    <property type="match status" value="1"/>
</dbReference>